<organism evidence="1 2">
    <name type="scientific">Actinomadura latina</name>
    <dbReference type="NCBI Taxonomy" id="163603"/>
    <lineage>
        <taxon>Bacteria</taxon>
        <taxon>Bacillati</taxon>
        <taxon>Actinomycetota</taxon>
        <taxon>Actinomycetes</taxon>
        <taxon>Streptosporangiales</taxon>
        <taxon>Thermomonosporaceae</taxon>
        <taxon>Actinomadura</taxon>
    </lineage>
</organism>
<accession>A0A846YV53</accession>
<sequence>MDILLVLLLVAVSLGGLFLMHRRAGGSVKRAFKGTPPSTVADAPATGTCRLSGRAIAVGAVPASEASGRPYLARELAIVPSSDGSGGTHRFEQAVDFLLDDGTGVALVRAPGGRVAAERDYTAPVTTLDKAPWADRLLRADGYRNGSPATCRIRVYEGVIEAGAQVGVLGRAEPPDAEARELGATLVIRGTASEPVMIRPEPPAL</sequence>
<evidence type="ECO:0000313" key="1">
    <source>
        <dbReference type="EMBL" id="NKZ03607.1"/>
    </source>
</evidence>
<comment type="caution">
    <text evidence="1">The sequence shown here is derived from an EMBL/GenBank/DDBJ whole genome shotgun (WGS) entry which is preliminary data.</text>
</comment>
<reference evidence="1 2" key="1">
    <citation type="submission" date="2020-04" db="EMBL/GenBank/DDBJ databases">
        <title>MicrobeNet Type strains.</title>
        <authorList>
            <person name="Nicholson A.C."/>
        </authorList>
    </citation>
    <scope>NUCLEOTIDE SEQUENCE [LARGE SCALE GENOMIC DNA]</scope>
    <source>
        <strain evidence="1 2">ATCC BAA-277</strain>
    </source>
</reference>
<dbReference type="EMBL" id="JAAXPI010000006">
    <property type="protein sequence ID" value="NKZ03607.1"/>
    <property type="molecule type" value="Genomic_DNA"/>
</dbReference>
<proteinExistence type="predicted"/>
<dbReference type="Proteomes" id="UP000579250">
    <property type="component" value="Unassembled WGS sequence"/>
</dbReference>
<dbReference type="RefSeq" id="WP_067636954.1">
    <property type="nucleotide sequence ID" value="NZ_JAAXPI010000006.1"/>
</dbReference>
<gene>
    <name evidence="1" type="ORF">HGB48_07570</name>
</gene>
<keyword evidence="2" id="KW-1185">Reference proteome</keyword>
<protein>
    <submittedName>
        <fullName evidence="1">Uncharacterized protein</fullName>
    </submittedName>
</protein>
<dbReference type="AlphaFoldDB" id="A0A846YV53"/>
<evidence type="ECO:0000313" key="2">
    <source>
        <dbReference type="Proteomes" id="UP000579250"/>
    </source>
</evidence>
<name>A0A846YV53_9ACTN</name>